<feature type="region of interest" description="Disordered" evidence="2">
    <location>
        <begin position="54"/>
        <end position="116"/>
    </location>
</feature>
<evidence type="ECO:0000256" key="1">
    <source>
        <dbReference type="SAM" id="Coils"/>
    </source>
</evidence>
<feature type="region of interest" description="Disordered" evidence="2">
    <location>
        <begin position="1"/>
        <end position="25"/>
    </location>
</feature>
<dbReference type="Gene3D" id="1.20.5.170">
    <property type="match status" value="1"/>
</dbReference>
<accession>A0ABR3FQC6</accession>
<dbReference type="EMBL" id="JBAHYK010000144">
    <property type="protein sequence ID" value="KAL0577651.1"/>
    <property type="molecule type" value="Genomic_DNA"/>
</dbReference>
<keyword evidence="1" id="KW-0175">Coiled coil</keyword>
<feature type="compositionally biased region" description="Low complexity" evidence="2">
    <location>
        <begin position="95"/>
        <end position="111"/>
    </location>
</feature>
<keyword evidence="4" id="KW-1185">Reference proteome</keyword>
<gene>
    <name evidence="3" type="ORF">V5O48_004340</name>
</gene>
<organism evidence="3 4">
    <name type="scientific">Marasmius crinis-equi</name>
    <dbReference type="NCBI Taxonomy" id="585013"/>
    <lineage>
        <taxon>Eukaryota</taxon>
        <taxon>Fungi</taxon>
        <taxon>Dikarya</taxon>
        <taxon>Basidiomycota</taxon>
        <taxon>Agaricomycotina</taxon>
        <taxon>Agaricomycetes</taxon>
        <taxon>Agaricomycetidae</taxon>
        <taxon>Agaricales</taxon>
        <taxon>Marasmiineae</taxon>
        <taxon>Marasmiaceae</taxon>
        <taxon>Marasmius</taxon>
    </lineage>
</organism>
<evidence type="ECO:0000256" key="2">
    <source>
        <dbReference type="SAM" id="MobiDB-lite"/>
    </source>
</evidence>
<reference evidence="3 4" key="1">
    <citation type="submission" date="2024-02" db="EMBL/GenBank/DDBJ databases">
        <title>A draft genome for the cacao thread blight pathogen Marasmius crinis-equi.</title>
        <authorList>
            <person name="Cohen S.P."/>
            <person name="Baruah I.K."/>
            <person name="Amoako-Attah I."/>
            <person name="Bukari Y."/>
            <person name="Meinhardt L.W."/>
            <person name="Bailey B.A."/>
        </authorList>
    </citation>
    <scope>NUCLEOTIDE SEQUENCE [LARGE SCALE GENOMIC DNA]</scope>
    <source>
        <strain evidence="3 4">GH-76</strain>
    </source>
</reference>
<feature type="compositionally biased region" description="Polar residues" evidence="2">
    <location>
        <begin position="284"/>
        <end position="294"/>
    </location>
</feature>
<evidence type="ECO:0008006" key="5">
    <source>
        <dbReference type="Google" id="ProtNLM"/>
    </source>
</evidence>
<feature type="compositionally biased region" description="Polar residues" evidence="2">
    <location>
        <begin position="230"/>
        <end position="242"/>
    </location>
</feature>
<evidence type="ECO:0000313" key="3">
    <source>
        <dbReference type="EMBL" id="KAL0577651.1"/>
    </source>
</evidence>
<comment type="caution">
    <text evidence="3">The sequence shown here is derived from an EMBL/GenBank/DDBJ whole genome shotgun (WGS) entry which is preliminary data.</text>
</comment>
<dbReference type="Proteomes" id="UP001465976">
    <property type="component" value="Unassembled WGS sequence"/>
</dbReference>
<proteinExistence type="predicted"/>
<feature type="coiled-coil region" evidence="1">
    <location>
        <begin position="26"/>
        <end position="53"/>
    </location>
</feature>
<sequence length="338" mass="36931">MSSKRGRKRNDNLPPNRARDVQRAFRARRAAHLQALEQRVAELEEENNCLRQALNLPAANRPPLGKGPTGKDRPKPADAISHNVSLPAPLPSRDSSNSPPSTRMSSHSPPSVMDTTVGSLGAVQNVDDSVWDQTIIMSDSDLPSSSASSSYPLPPMSAPPMSSKPIQYSPYPNSLPTPSSLPSSSRPLSSPMYLSSQPNYAHPAERSVGASYGSPTFSIRGDVRDEPPRTQYTYAQSSYQSHETLHSHHNSSNVSSGAHTPSQHQHQHPSARDHIPYAPRRSMTEPQQPYTINQGFPHLPNPMSQGIRLPSPPRLQENHGVHISPRNFGPDGRINSMS</sequence>
<name>A0ABR3FQC6_9AGAR</name>
<feature type="compositionally biased region" description="Low complexity" evidence="2">
    <location>
        <begin position="159"/>
        <end position="196"/>
    </location>
</feature>
<protein>
    <recommendedName>
        <fullName evidence="5">BZIP domain-containing protein</fullName>
    </recommendedName>
</protein>
<feature type="region of interest" description="Disordered" evidence="2">
    <location>
        <begin position="140"/>
        <end position="338"/>
    </location>
</feature>
<dbReference type="SUPFAM" id="SSF57959">
    <property type="entry name" value="Leucine zipper domain"/>
    <property type="match status" value="1"/>
</dbReference>
<evidence type="ECO:0000313" key="4">
    <source>
        <dbReference type="Proteomes" id="UP001465976"/>
    </source>
</evidence>
<feature type="compositionally biased region" description="Low complexity" evidence="2">
    <location>
        <begin position="140"/>
        <end position="151"/>
    </location>
</feature>
<dbReference type="InterPro" id="IPR046347">
    <property type="entry name" value="bZIP_sf"/>
</dbReference>